<proteinExistence type="predicted"/>
<reference evidence="1 2" key="1">
    <citation type="journal article" date="2021" name="Nat. Commun.">
        <title>Genetic determinants of endophytism in the Arabidopsis root mycobiome.</title>
        <authorList>
            <person name="Mesny F."/>
            <person name="Miyauchi S."/>
            <person name="Thiergart T."/>
            <person name="Pickel B."/>
            <person name="Atanasova L."/>
            <person name="Karlsson M."/>
            <person name="Huettel B."/>
            <person name="Barry K.W."/>
            <person name="Haridas S."/>
            <person name="Chen C."/>
            <person name="Bauer D."/>
            <person name="Andreopoulos W."/>
            <person name="Pangilinan J."/>
            <person name="LaButti K."/>
            <person name="Riley R."/>
            <person name="Lipzen A."/>
            <person name="Clum A."/>
            <person name="Drula E."/>
            <person name="Henrissat B."/>
            <person name="Kohler A."/>
            <person name="Grigoriev I.V."/>
            <person name="Martin F.M."/>
            <person name="Hacquard S."/>
        </authorList>
    </citation>
    <scope>NUCLEOTIDE SEQUENCE [LARGE SCALE GENOMIC DNA]</scope>
    <source>
        <strain evidence="1 2">MPI-SDFR-AT-0079</strain>
    </source>
</reference>
<dbReference type="Proteomes" id="UP000724584">
    <property type="component" value="Unassembled WGS sequence"/>
</dbReference>
<keyword evidence="2" id="KW-1185">Reference proteome</keyword>
<comment type="caution">
    <text evidence="1">The sequence shown here is derived from an EMBL/GenBank/DDBJ whole genome shotgun (WGS) entry which is preliminary data.</text>
</comment>
<accession>A0ACB7PCL6</accession>
<organism evidence="1 2">
    <name type="scientific">Chaetomium tenue</name>
    <dbReference type="NCBI Taxonomy" id="1854479"/>
    <lineage>
        <taxon>Eukaryota</taxon>
        <taxon>Fungi</taxon>
        <taxon>Dikarya</taxon>
        <taxon>Ascomycota</taxon>
        <taxon>Pezizomycotina</taxon>
        <taxon>Sordariomycetes</taxon>
        <taxon>Sordariomycetidae</taxon>
        <taxon>Sordariales</taxon>
        <taxon>Chaetomiaceae</taxon>
        <taxon>Chaetomium</taxon>
    </lineage>
</organism>
<name>A0ACB7PCL6_9PEZI</name>
<protein>
    <submittedName>
        <fullName evidence="1">Uncharacterized protein</fullName>
    </submittedName>
</protein>
<evidence type="ECO:0000313" key="1">
    <source>
        <dbReference type="EMBL" id="KAH6632289.1"/>
    </source>
</evidence>
<evidence type="ECO:0000313" key="2">
    <source>
        <dbReference type="Proteomes" id="UP000724584"/>
    </source>
</evidence>
<dbReference type="EMBL" id="JAGIZQ010000004">
    <property type="protein sequence ID" value="KAH6632289.1"/>
    <property type="molecule type" value="Genomic_DNA"/>
</dbReference>
<sequence length="760" mass="81427">MIIIMLGLIAALETACRLLPAEVDRDVVPGSGSETSTTGLDSIAPSLGPSITTRMPNVRREFQNVSTPSPISTPATPTPAATLTTGPGDDSSSETKPTGTQTTTRVRIGDKPQFGQPGYHTETITLSTESSSTSRPILFNPLPEQHGHDGPVTVTSTIPTEIVATVTKQTTLSGVVTTITRQTTSEVRTLDGSVSEYTVTSTLHGAIIGLEPSYTTADVVTLTNSHGTPTATVTRTPPAVSTPVVLTLTGLNGKPTATVTTHILVTTRTRVLTNAAGAPTATITEYPIPATQPPDPQTSIKVYHISEGEYFIGFFLPTLLAVLLTIPLRTIDLAAKQLQPWHALTRHGGASARASLCLRTGGTHGVVSSVRSLAGGQVLVFLTTLLLLAAVLLVPLSAEAVALKLHGSCSRLDFRGCAMTLGVFLGPARAAIGVLGFMVVLLLLILFVLRRWRTGVAANPWSIAAVASLSTNPELRAVFSSLSTGRGEKIDHRQLVAALEGKKFELGLFFNRYGVPDYGVMVHDVDASLWKVDSESSLSLKSPQESEVIETHRKTEHHLPFLMLSYTARAVCLVTITGIMVLILYYNNTGGDTGFERFMGTQNFGVRALFTLAGVGVSFFWSCFFTSLAVLSPYQMLSQSPQPPQRTITVSPPLNAFSGIADAVRQRHGFLILVAFTAILSEFMPIVLSNVPFRVTQTWMTSRVCTWMAVGILSLMWLVVVGTFFVRWPHMPVDPSTIAGAMYYVCDSWMLGEYGGVEQA</sequence>
<gene>
    <name evidence="1" type="ORF">F5144DRAFT_630174</name>
</gene>